<feature type="non-terminal residue" evidence="1">
    <location>
        <position position="1"/>
    </location>
</feature>
<protein>
    <submittedName>
        <fullName evidence="1">Uncharacterized protein</fullName>
    </submittedName>
</protein>
<gene>
    <name evidence="1" type="ORF">LCGC14_2848630</name>
</gene>
<evidence type="ECO:0000313" key="1">
    <source>
        <dbReference type="EMBL" id="KKK77930.1"/>
    </source>
</evidence>
<name>A0A0F8YVV7_9ZZZZ</name>
<sequence>KTPDMPDEEIERICNAMTDAALEGKE</sequence>
<organism evidence="1">
    <name type="scientific">marine sediment metagenome</name>
    <dbReference type="NCBI Taxonomy" id="412755"/>
    <lineage>
        <taxon>unclassified sequences</taxon>
        <taxon>metagenomes</taxon>
        <taxon>ecological metagenomes</taxon>
    </lineage>
</organism>
<dbReference type="AlphaFoldDB" id="A0A0F8YVV7"/>
<accession>A0A0F8YVV7</accession>
<proteinExistence type="predicted"/>
<reference evidence="1" key="1">
    <citation type="journal article" date="2015" name="Nature">
        <title>Complex archaea that bridge the gap between prokaryotes and eukaryotes.</title>
        <authorList>
            <person name="Spang A."/>
            <person name="Saw J.H."/>
            <person name="Jorgensen S.L."/>
            <person name="Zaremba-Niedzwiedzka K."/>
            <person name="Martijn J."/>
            <person name="Lind A.E."/>
            <person name="van Eijk R."/>
            <person name="Schleper C."/>
            <person name="Guy L."/>
            <person name="Ettema T.J."/>
        </authorList>
    </citation>
    <scope>NUCLEOTIDE SEQUENCE</scope>
</reference>
<comment type="caution">
    <text evidence="1">The sequence shown here is derived from an EMBL/GenBank/DDBJ whole genome shotgun (WGS) entry which is preliminary data.</text>
</comment>
<dbReference type="EMBL" id="LAZR01054721">
    <property type="protein sequence ID" value="KKK77930.1"/>
    <property type="molecule type" value="Genomic_DNA"/>
</dbReference>